<dbReference type="STRING" id="217031.ABB05_02685"/>
<evidence type="ECO:0000256" key="1">
    <source>
        <dbReference type="ARBA" id="ARBA00023015"/>
    </source>
</evidence>
<evidence type="ECO:0000256" key="3">
    <source>
        <dbReference type="ARBA" id="ARBA00023163"/>
    </source>
</evidence>
<dbReference type="EMBL" id="LDJR01000014">
    <property type="protein sequence ID" value="OAK75269.1"/>
    <property type="molecule type" value="Genomic_DNA"/>
</dbReference>
<evidence type="ECO:0000256" key="2">
    <source>
        <dbReference type="ARBA" id="ARBA00023125"/>
    </source>
</evidence>
<accession>A0A178A607</accession>
<name>A0A178A607_9BACI</name>
<evidence type="ECO:0000313" key="6">
    <source>
        <dbReference type="Proteomes" id="UP000077881"/>
    </source>
</evidence>
<dbReference type="Pfam" id="PF12833">
    <property type="entry name" value="HTH_18"/>
    <property type="match status" value="1"/>
</dbReference>
<gene>
    <name evidence="5" type="ORF">ABB05_02685</name>
</gene>
<dbReference type="AlphaFoldDB" id="A0A178A607"/>
<dbReference type="GO" id="GO:0003700">
    <property type="term" value="F:DNA-binding transcription factor activity"/>
    <property type="evidence" value="ECO:0007669"/>
    <property type="project" value="InterPro"/>
</dbReference>
<organism evidence="5 6">
    <name type="scientific">Lederbergia galactosidilytica</name>
    <dbReference type="NCBI Taxonomy" id="217031"/>
    <lineage>
        <taxon>Bacteria</taxon>
        <taxon>Bacillati</taxon>
        <taxon>Bacillota</taxon>
        <taxon>Bacilli</taxon>
        <taxon>Bacillales</taxon>
        <taxon>Bacillaceae</taxon>
        <taxon>Lederbergia</taxon>
    </lineage>
</organism>
<dbReference type="InterPro" id="IPR003313">
    <property type="entry name" value="AraC-bd"/>
</dbReference>
<dbReference type="PANTHER" id="PTHR43280:SF28">
    <property type="entry name" value="HTH-TYPE TRANSCRIPTIONAL ACTIVATOR RHAS"/>
    <property type="match status" value="1"/>
</dbReference>
<dbReference type="SUPFAM" id="SSF51215">
    <property type="entry name" value="Regulatory protein AraC"/>
    <property type="match status" value="1"/>
</dbReference>
<evidence type="ECO:0000313" key="5">
    <source>
        <dbReference type="EMBL" id="OAK75269.1"/>
    </source>
</evidence>
<dbReference type="PANTHER" id="PTHR43280">
    <property type="entry name" value="ARAC-FAMILY TRANSCRIPTIONAL REGULATOR"/>
    <property type="match status" value="1"/>
</dbReference>
<feature type="domain" description="HTH araC/xylS-type" evidence="4">
    <location>
        <begin position="181"/>
        <end position="280"/>
    </location>
</feature>
<keyword evidence="3" id="KW-0804">Transcription</keyword>
<dbReference type="PRINTS" id="PR00032">
    <property type="entry name" value="HTHARAC"/>
</dbReference>
<dbReference type="InterPro" id="IPR037923">
    <property type="entry name" value="HTH-like"/>
</dbReference>
<dbReference type="PROSITE" id="PS01124">
    <property type="entry name" value="HTH_ARAC_FAMILY_2"/>
    <property type="match status" value="1"/>
</dbReference>
<dbReference type="OrthoDB" id="506156at2"/>
<dbReference type="InterPro" id="IPR009057">
    <property type="entry name" value="Homeodomain-like_sf"/>
</dbReference>
<dbReference type="InterPro" id="IPR014710">
    <property type="entry name" value="RmlC-like_jellyroll"/>
</dbReference>
<dbReference type="SMART" id="SM00342">
    <property type="entry name" value="HTH_ARAC"/>
    <property type="match status" value="1"/>
</dbReference>
<protein>
    <recommendedName>
        <fullName evidence="4">HTH araC/xylS-type domain-containing protein</fullName>
    </recommendedName>
</protein>
<reference evidence="5 6" key="1">
    <citation type="submission" date="2015-05" db="EMBL/GenBank/DDBJ databases">
        <title>Comparison of genome.</title>
        <authorList>
            <person name="Zheng Z."/>
            <person name="Sun M."/>
        </authorList>
    </citation>
    <scope>NUCLEOTIDE SEQUENCE [LARGE SCALE GENOMIC DNA]</scope>
    <source>
        <strain evidence="5 6">G25-74</strain>
    </source>
</reference>
<dbReference type="InterPro" id="IPR018060">
    <property type="entry name" value="HTH_AraC"/>
</dbReference>
<dbReference type="Proteomes" id="UP000077881">
    <property type="component" value="Unassembled WGS sequence"/>
</dbReference>
<evidence type="ECO:0000259" key="4">
    <source>
        <dbReference type="PROSITE" id="PS01124"/>
    </source>
</evidence>
<sequence length="283" mass="33995">MDINFSYQKPNDPLHISHRKRDTKDAMPDYHTHVDHYEVYYLINGKRKYFINDKTYYVNSGNLVFINKGILHRTFYVDQYEHERLLINFNDQLFANEKNTYSSLLQAVFNQTLIIQLNRHEQQEIEYILFKMISEMQKEEDCVDLFLKTLLIQLLISSVRYLNRNTADTQEFTGSVYHKMTDIIHYINKHYHTSELTLDSVADEFFISSYYLSRIFKKATGFTYSEYLNHVRIQEAQRLLRESEMKVIDIAGKVGFNSLTHFGRVFKNHTRYTPSYYRRIHNN</sequence>
<dbReference type="PATRIC" id="fig|217031.6.peg.584"/>
<dbReference type="GO" id="GO:0043565">
    <property type="term" value="F:sequence-specific DNA binding"/>
    <property type="evidence" value="ECO:0007669"/>
    <property type="project" value="InterPro"/>
</dbReference>
<dbReference type="RefSeq" id="WP_064467626.1">
    <property type="nucleotide sequence ID" value="NZ_JAGGKH010000006.1"/>
</dbReference>
<comment type="caution">
    <text evidence="5">The sequence shown here is derived from an EMBL/GenBank/DDBJ whole genome shotgun (WGS) entry which is preliminary data.</text>
</comment>
<dbReference type="Gene3D" id="2.60.120.10">
    <property type="entry name" value="Jelly Rolls"/>
    <property type="match status" value="1"/>
</dbReference>
<keyword evidence="2" id="KW-0238">DNA-binding</keyword>
<dbReference type="SUPFAM" id="SSF46689">
    <property type="entry name" value="Homeodomain-like"/>
    <property type="match status" value="2"/>
</dbReference>
<dbReference type="Gene3D" id="1.10.10.60">
    <property type="entry name" value="Homeodomain-like"/>
    <property type="match status" value="2"/>
</dbReference>
<keyword evidence="6" id="KW-1185">Reference proteome</keyword>
<dbReference type="InterPro" id="IPR020449">
    <property type="entry name" value="Tscrpt_reg_AraC-type_HTH"/>
</dbReference>
<proteinExistence type="predicted"/>
<keyword evidence="1" id="KW-0805">Transcription regulation</keyword>
<dbReference type="Pfam" id="PF02311">
    <property type="entry name" value="AraC_binding"/>
    <property type="match status" value="1"/>
</dbReference>